<name>E2C2X5_HARSA</name>
<sequence>MALWGRYMRVNNSIDQYIFTDCAIDRNGPTKRSDVGPYFRPKSVKDVLAQTGGTAMLPCRFNGPGICPKFRWRVERAHEQRARINLTAGIGKWDKWVDKGVSPTSGWLPNALDNCMPPSKVEVTGRTPSASSSMSA</sequence>
<dbReference type="InParanoid" id="E2C2X5"/>
<proteinExistence type="predicted"/>
<dbReference type="EMBL" id="GL452255">
    <property type="protein sequence ID" value="EFN77679.1"/>
    <property type="molecule type" value="Genomic_DNA"/>
</dbReference>
<evidence type="ECO:0000313" key="1">
    <source>
        <dbReference type="EMBL" id="EFN77679.1"/>
    </source>
</evidence>
<reference evidence="1 2" key="1">
    <citation type="journal article" date="2010" name="Science">
        <title>Genomic comparison of the ants Camponotus floridanus and Harpegnathos saltator.</title>
        <authorList>
            <person name="Bonasio R."/>
            <person name="Zhang G."/>
            <person name="Ye C."/>
            <person name="Mutti N.S."/>
            <person name="Fang X."/>
            <person name="Qin N."/>
            <person name="Donahue G."/>
            <person name="Yang P."/>
            <person name="Li Q."/>
            <person name="Li C."/>
            <person name="Zhang P."/>
            <person name="Huang Z."/>
            <person name="Berger S.L."/>
            <person name="Reinberg D."/>
            <person name="Wang J."/>
            <person name="Liebig J."/>
        </authorList>
    </citation>
    <scope>NUCLEOTIDE SEQUENCE [LARGE SCALE GENOMIC DNA]</scope>
    <source>
        <strain evidence="1 2">R22 G/1</strain>
    </source>
</reference>
<dbReference type="STRING" id="610380.E2C2X5"/>
<organism evidence="2">
    <name type="scientific">Harpegnathos saltator</name>
    <name type="common">Jerdon's jumping ant</name>
    <dbReference type="NCBI Taxonomy" id="610380"/>
    <lineage>
        <taxon>Eukaryota</taxon>
        <taxon>Metazoa</taxon>
        <taxon>Ecdysozoa</taxon>
        <taxon>Arthropoda</taxon>
        <taxon>Hexapoda</taxon>
        <taxon>Insecta</taxon>
        <taxon>Pterygota</taxon>
        <taxon>Neoptera</taxon>
        <taxon>Endopterygota</taxon>
        <taxon>Hymenoptera</taxon>
        <taxon>Apocrita</taxon>
        <taxon>Aculeata</taxon>
        <taxon>Formicoidea</taxon>
        <taxon>Formicidae</taxon>
        <taxon>Ponerinae</taxon>
        <taxon>Ponerini</taxon>
        <taxon>Harpegnathos</taxon>
    </lineage>
</organism>
<gene>
    <name evidence="1" type="ORF">EAI_08965</name>
</gene>
<accession>E2C2X5</accession>
<dbReference type="AlphaFoldDB" id="E2C2X5"/>
<dbReference type="Proteomes" id="UP000008237">
    <property type="component" value="Unassembled WGS sequence"/>
</dbReference>
<dbReference type="OrthoDB" id="5359219at2759"/>
<protein>
    <submittedName>
        <fullName evidence="1">Uncharacterized protein</fullName>
    </submittedName>
</protein>
<evidence type="ECO:0000313" key="2">
    <source>
        <dbReference type="Proteomes" id="UP000008237"/>
    </source>
</evidence>
<keyword evidence="2" id="KW-1185">Reference proteome</keyword>